<keyword evidence="1" id="KW-0812">Transmembrane</keyword>
<sequence>MEGASQVIENGRQWFTVLLFSLVLGTRSQGSWTKFGDKRNMSAGLLTMNLDHVLCFSGNSFWMALILHDQPSTRQWPKPLCAVEGKRGRTAVLYYFVVFLFVLLPHWHTEHLDGKQSARTLGLREFLLVSIVLPFAHQIDHRI</sequence>
<evidence type="ECO:0000256" key="2">
    <source>
        <dbReference type="SAM" id="SignalP"/>
    </source>
</evidence>
<feature type="signal peptide" evidence="2">
    <location>
        <begin position="1"/>
        <end position="30"/>
    </location>
</feature>
<keyword evidence="1" id="KW-0472">Membrane</keyword>
<organism evidence="3 4">
    <name type="scientific">Beauveria bassiana</name>
    <name type="common">White muscardine disease fungus</name>
    <name type="synonym">Tritirachium shiotae</name>
    <dbReference type="NCBI Taxonomy" id="176275"/>
    <lineage>
        <taxon>Eukaryota</taxon>
        <taxon>Fungi</taxon>
        <taxon>Dikarya</taxon>
        <taxon>Ascomycota</taxon>
        <taxon>Pezizomycotina</taxon>
        <taxon>Sordariomycetes</taxon>
        <taxon>Hypocreomycetidae</taxon>
        <taxon>Hypocreales</taxon>
        <taxon>Cordycipitaceae</taxon>
        <taxon>Beauveria</taxon>
    </lineage>
</organism>
<proteinExistence type="predicted"/>
<keyword evidence="1" id="KW-1133">Transmembrane helix</keyword>
<evidence type="ECO:0000256" key="1">
    <source>
        <dbReference type="SAM" id="Phobius"/>
    </source>
</evidence>
<evidence type="ECO:0000313" key="4">
    <source>
        <dbReference type="Proteomes" id="UP000237441"/>
    </source>
</evidence>
<evidence type="ECO:0000313" key="3">
    <source>
        <dbReference type="EMBL" id="PQK17085.1"/>
    </source>
</evidence>
<name>A0A2S7YLM3_BEABA</name>
<gene>
    <name evidence="3" type="ORF">BB8028_0007g02840</name>
</gene>
<feature type="chain" id="PRO_5015722807" evidence="2">
    <location>
        <begin position="31"/>
        <end position="143"/>
    </location>
</feature>
<reference evidence="3 4" key="1">
    <citation type="submission" date="2016-07" db="EMBL/GenBank/DDBJ databases">
        <title>Comparative genomics of the entomopathogenic fungus Beauveria bassiana.</title>
        <authorList>
            <person name="Valero Jimenez C.A."/>
            <person name="Zwaan B.J."/>
            <person name="Van Kan J.A."/>
            <person name="Takken W."/>
            <person name="Debets A.J."/>
            <person name="Schoustra S.E."/>
            <person name="Koenraadt C.J."/>
        </authorList>
    </citation>
    <scope>NUCLEOTIDE SEQUENCE [LARGE SCALE GENOMIC DNA]</scope>
    <source>
        <strain evidence="3 4">ARSEF 8028</strain>
    </source>
</reference>
<protein>
    <submittedName>
        <fullName evidence="3">Uncharacterized protein</fullName>
    </submittedName>
</protein>
<accession>A0A2S7YLM3</accession>
<dbReference type="AlphaFoldDB" id="A0A2S7YLM3"/>
<keyword evidence="2" id="KW-0732">Signal</keyword>
<feature type="transmembrane region" description="Helical" evidence="1">
    <location>
        <begin position="88"/>
        <end position="109"/>
    </location>
</feature>
<dbReference type="Proteomes" id="UP000237441">
    <property type="component" value="Unassembled WGS sequence"/>
</dbReference>
<comment type="caution">
    <text evidence="3">The sequence shown here is derived from an EMBL/GenBank/DDBJ whole genome shotgun (WGS) entry which is preliminary data.</text>
</comment>
<dbReference type="EMBL" id="JRHA01000007">
    <property type="protein sequence ID" value="PQK17085.1"/>
    <property type="molecule type" value="Genomic_DNA"/>
</dbReference>